<dbReference type="GO" id="GO:0071038">
    <property type="term" value="P:TRAMP-dependent tRNA surveillance pathway"/>
    <property type="evidence" value="ECO:0007669"/>
    <property type="project" value="EnsemblFungi"/>
</dbReference>
<keyword evidence="8" id="KW-0539">Nucleus</keyword>
<dbReference type="InterPro" id="IPR049469">
    <property type="entry name" value="RRP40_KH-I"/>
</dbReference>
<dbReference type="CDD" id="cd05790">
    <property type="entry name" value="S1_Rrp40"/>
    <property type="match status" value="1"/>
</dbReference>
<evidence type="ECO:0000256" key="6">
    <source>
        <dbReference type="ARBA" id="ARBA00022835"/>
    </source>
</evidence>
<dbReference type="InterPro" id="IPR012340">
    <property type="entry name" value="NA-bd_OB-fold"/>
</dbReference>
<dbReference type="OMA" id="SYMAFPN"/>
<proteinExistence type="inferred from homology"/>
<feature type="domain" description="S1 motif" evidence="10">
    <location>
        <begin position="63"/>
        <end position="131"/>
    </location>
</feature>
<evidence type="ECO:0000256" key="9">
    <source>
        <dbReference type="ARBA" id="ARBA00030615"/>
    </source>
</evidence>
<dbReference type="InterPro" id="IPR041054">
    <property type="entry name" value="Rrp40_N_euk"/>
</dbReference>
<keyword evidence="4" id="KW-0963">Cytoplasm</keyword>
<dbReference type="Pfam" id="PF21262">
    <property type="entry name" value="RRP40_S1"/>
    <property type="match status" value="1"/>
</dbReference>
<reference evidence="12" key="2">
    <citation type="submission" date="2012-08" db="EMBL/GenBank/DDBJ databases">
        <title>Genome sequence of Kazachstania naganishii.</title>
        <authorList>
            <person name="Gordon J.L."/>
            <person name="Armisen D."/>
            <person name="Proux-Wera E."/>
            <person name="OhEigeartaigh S.S."/>
            <person name="Byrne K.P."/>
            <person name="Wolfe K.H."/>
        </authorList>
    </citation>
    <scope>NUCLEOTIDE SEQUENCE [LARGE SCALE GENOMIC DNA]</scope>
    <source>
        <strain evidence="12">ATCC MYA-139 / BCRC 22969 / CBS 8797 / CCRC 22969 / KCTC 17520 / NBRC 10181 / NCYC 3082</strain>
    </source>
</reference>
<keyword evidence="12" id="KW-1185">Reference proteome</keyword>
<dbReference type="SUPFAM" id="SSF54791">
    <property type="entry name" value="Eukaryotic type KH-domain (KH-domain type I)"/>
    <property type="match status" value="1"/>
</dbReference>
<evidence type="ECO:0000259" key="10">
    <source>
        <dbReference type="SMART" id="SM00316"/>
    </source>
</evidence>
<dbReference type="AlphaFoldDB" id="J7S356"/>
<dbReference type="Gene3D" id="2.40.50.100">
    <property type="match status" value="1"/>
</dbReference>
<dbReference type="GO" id="GO:0030145">
    <property type="term" value="F:manganese ion binding"/>
    <property type="evidence" value="ECO:0007669"/>
    <property type="project" value="EnsemblFungi"/>
</dbReference>
<keyword evidence="5" id="KW-0698">rRNA processing</keyword>
<organism evidence="11 12">
    <name type="scientific">Huiozyma naganishii (strain ATCC MYA-139 / BCRC 22969 / CBS 8797 / KCTC 17520 / NBRC 10181 / NCYC 3082 / Yp74L-3)</name>
    <name type="common">Yeast</name>
    <name type="synonym">Kazachstania naganishii</name>
    <dbReference type="NCBI Taxonomy" id="1071383"/>
    <lineage>
        <taxon>Eukaryota</taxon>
        <taxon>Fungi</taxon>
        <taxon>Dikarya</taxon>
        <taxon>Ascomycota</taxon>
        <taxon>Saccharomycotina</taxon>
        <taxon>Saccharomycetes</taxon>
        <taxon>Saccharomycetales</taxon>
        <taxon>Saccharomycetaceae</taxon>
        <taxon>Huiozyma</taxon>
    </lineage>
</organism>
<dbReference type="InterPro" id="IPR003029">
    <property type="entry name" value="S1_domain"/>
</dbReference>
<reference evidence="11 12" key="1">
    <citation type="journal article" date="2011" name="Proc. Natl. Acad. Sci. U.S.A.">
        <title>Evolutionary erosion of yeast sex chromosomes by mating-type switching accidents.</title>
        <authorList>
            <person name="Gordon J.L."/>
            <person name="Armisen D."/>
            <person name="Proux-Wera E."/>
            <person name="Oheigeartaigh S.S."/>
            <person name="Byrne K.P."/>
            <person name="Wolfe K.H."/>
        </authorList>
    </citation>
    <scope>NUCLEOTIDE SEQUENCE [LARGE SCALE GENOMIC DNA]</scope>
    <source>
        <strain evidence="12">ATCC MYA-139 / BCRC 22969 / CBS 8797 / CCRC 22969 / KCTC 17520 / NBRC 10181 / NCYC 3082</strain>
    </source>
</reference>
<dbReference type="GO" id="GO:0000176">
    <property type="term" value="C:nuclear exosome (RNase complex)"/>
    <property type="evidence" value="ECO:0007669"/>
    <property type="project" value="EnsemblFungi"/>
</dbReference>
<dbReference type="GO" id="GO:0034475">
    <property type="term" value="P:U4 snRNA 3'-end processing"/>
    <property type="evidence" value="ECO:0007669"/>
    <property type="project" value="TreeGrafter"/>
</dbReference>
<dbReference type="GO" id="GO:0071034">
    <property type="term" value="P:CUT catabolic process"/>
    <property type="evidence" value="ECO:0007669"/>
    <property type="project" value="TreeGrafter"/>
</dbReference>
<dbReference type="Gene3D" id="3.30.1370.10">
    <property type="entry name" value="K Homology domain, type 1"/>
    <property type="match status" value="1"/>
</dbReference>
<evidence type="ECO:0000256" key="5">
    <source>
        <dbReference type="ARBA" id="ARBA00022552"/>
    </source>
</evidence>
<dbReference type="RefSeq" id="XP_022462052.1">
    <property type="nucleotide sequence ID" value="XM_022610784.1"/>
</dbReference>
<name>J7S356_HUIN7</name>
<dbReference type="FunFam" id="2.40.50.140:FF:000127">
    <property type="entry name" value="Exosome complex component RRP40"/>
    <property type="match status" value="1"/>
</dbReference>
<dbReference type="PANTHER" id="PTHR21321:SF1">
    <property type="entry name" value="EXOSOME COMPLEX COMPONENT RRP40"/>
    <property type="match status" value="1"/>
</dbReference>
<dbReference type="eggNOG" id="KOG1004">
    <property type="taxonomic scope" value="Eukaryota"/>
</dbReference>
<dbReference type="Pfam" id="PF18311">
    <property type="entry name" value="Rrp40_N"/>
    <property type="match status" value="1"/>
</dbReference>
<dbReference type="Proteomes" id="UP000006310">
    <property type="component" value="Chromosome 1"/>
</dbReference>
<dbReference type="CDD" id="cd22526">
    <property type="entry name" value="KH-I_Rrp40"/>
    <property type="match status" value="1"/>
</dbReference>
<dbReference type="GO" id="GO:0071035">
    <property type="term" value="P:nuclear polyadenylation-dependent rRNA catabolic process"/>
    <property type="evidence" value="ECO:0007669"/>
    <property type="project" value="EnsemblFungi"/>
</dbReference>
<dbReference type="InterPro" id="IPR026699">
    <property type="entry name" value="Exosome_RNA_bind1/RRP40/RRP4"/>
</dbReference>
<dbReference type="GO" id="GO:0000467">
    <property type="term" value="P:exonucleolytic trimming to generate mature 3'-end of 5.8S rRNA from tricistronic rRNA transcript (SSU-rRNA, 5.8S rRNA, LSU-rRNA)"/>
    <property type="evidence" value="ECO:0007669"/>
    <property type="project" value="EnsemblFungi"/>
</dbReference>
<evidence type="ECO:0000313" key="12">
    <source>
        <dbReference type="Proteomes" id="UP000006310"/>
    </source>
</evidence>
<dbReference type="PANTHER" id="PTHR21321">
    <property type="entry name" value="PNAS-3 RELATED"/>
    <property type="match status" value="1"/>
</dbReference>
<keyword evidence="6" id="KW-0271">Exosome</keyword>
<accession>J7S356</accession>
<gene>
    <name evidence="11" type="primary">KNAG0A01170</name>
    <name evidence="11" type="ordered locus">KNAG_0A01170</name>
</gene>
<dbReference type="InterPro" id="IPR037319">
    <property type="entry name" value="Rrp40_S1"/>
</dbReference>
<dbReference type="GO" id="GO:0005730">
    <property type="term" value="C:nucleolus"/>
    <property type="evidence" value="ECO:0007669"/>
    <property type="project" value="UniProtKB-SubCell"/>
</dbReference>
<protein>
    <recommendedName>
        <fullName evidence="9">Ribosomal RNA-processing protein 40</fullName>
    </recommendedName>
</protein>
<dbReference type="SUPFAM" id="SSF50249">
    <property type="entry name" value="Nucleic acid-binding proteins"/>
    <property type="match status" value="1"/>
</dbReference>
<dbReference type="KEGG" id="kng:KNAG_0A01170"/>
<dbReference type="GO" id="GO:0071051">
    <property type="term" value="P:poly(A)-dependent snoRNA 3'-end processing"/>
    <property type="evidence" value="ECO:0007669"/>
    <property type="project" value="TreeGrafter"/>
</dbReference>
<comment type="subcellular location">
    <subcellularLocation>
        <location evidence="1">Cytoplasm</location>
    </subcellularLocation>
    <subcellularLocation>
        <location evidence="2">Nucleus</location>
        <location evidence="2">Nucleolus</location>
    </subcellularLocation>
</comment>
<comment type="similarity">
    <text evidence="3">Belongs to the RRP40 family.</text>
</comment>
<dbReference type="SMART" id="SM00316">
    <property type="entry name" value="S1"/>
    <property type="match status" value="1"/>
</dbReference>
<dbReference type="GO" id="GO:0003723">
    <property type="term" value="F:RNA binding"/>
    <property type="evidence" value="ECO:0007669"/>
    <property type="project" value="UniProtKB-KW"/>
</dbReference>
<evidence type="ECO:0000256" key="1">
    <source>
        <dbReference type="ARBA" id="ARBA00004496"/>
    </source>
</evidence>
<evidence type="ECO:0000256" key="3">
    <source>
        <dbReference type="ARBA" id="ARBA00007841"/>
    </source>
</evidence>
<dbReference type="STRING" id="1071383.J7S356"/>
<dbReference type="GeneID" id="34523441"/>
<keyword evidence="7" id="KW-0694">RNA-binding</keyword>
<dbReference type="Gene3D" id="2.40.50.140">
    <property type="entry name" value="Nucleic acid-binding proteins"/>
    <property type="match status" value="1"/>
</dbReference>
<dbReference type="GO" id="GO:0000177">
    <property type="term" value="C:cytoplasmic exosome (RNase complex)"/>
    <property type="evidence" value="ECO:0007669"/>
    <property type="project" value="EnsemblFungi"/>
</dbReference>
<dbReference type="Pfam" id="PF15985">
    <property type="entry name" value="KH_6"/>
    <property type="match status" value="1"/>
</dbReference>
<dbReference type="InterPro" id="IPR004088">
    <property type="entry name" value="KH_dom_type_1"/>
</dbReference>
<evidence type="ECO:0000256" key="8">
    <source>
        <dbReference type="ARBA" id="ARBA00023242"/>
    </source>
</evidence>
<evidence type="ECO:0000256" key="2">
    <source>
        <dbReference type="ARBA" id="ARBA00004604"/>
    </source>
</evidence>
<evidence type="ECO:0000256" key="4">
    <source>
        <dbReference type="ARBA" id="ARBA00022490"/>
    </source>
</evidence>
<dbReference type="InterPro" id="IPR036612">
    <property type="entry name" value="KH_dom_type_1_sf"/>
</dbReference>
<dbReference type="HOGENOM" id="CLU_069847_0_0_1"/>
<evidence type="ECO:0000256" key="7">
    <source>
        <dbReference type="ARBA" id="ARBA00022884"/>
    </source>
</evidence>
<evidence type="ECO:0000313" key="11">
    <source>
        <dbReference type="EMBL" id="CCK67806.1"/>
    </source>
</evidence>
<dbReference type="OrthoDB" id="340500at2759"/>
<sequence length="236" mass="25737">MSELVLPGDSLGIHDGVPVILGPGVSCDPMTQEVIPVNAGVRHYIEKKNTVYVDYNAKRYIPAVGDLVIGTIVSTFADSYKVSLSDFSASVSLSYMSFPNATKKNRPTLQVGDLVYARVLTAEKELEAEIECMDSVTGVHAGFGLLENGMVISVPLSFARTLLFNDTFPLLSTLAQSCQFEIAIGINGRIWVSTDKIENTLACYRSLNLCAKTNDSSKFKQIIKEQFKLAANVIEE</sequence>
<dbReference type="EMBL" id="HE978314">
    <property type="protein sequence ID" value="CCK67806.1"/>
    <property type="molecule type" value="Genomic_DNA"/>
</dbReference>